<evidence type="ECO:0000313" key="3">
    <source>
        <dbReference type="Proteomes" id="UP001054857"/>
    </source>
</evidence>
<feature type="non-terminal residue" evidence="2">
    <location>
        <position position="1"/>
    </location>
</feature>
<dbReference type="InterPro" id="IPR039169">
    <property type="entry name" value="Abitram"/>
</dbReference>
<dbReference type="GO" id="GO:0005634">
    <property type="term" value="C:nucleus"/>
    <property type="evidence" value="ECO:0007669"/>
    <property type="project" value="TreeGrafter"/>
</dbReference>
<evidence type="ECO:0000256" key="1">
    <source>
        <dbReference type="SAM" id="MobiDB-lite"/>
    </source>
</evidence>
<dbReference type="PANTHER" id="PTHR13651:SF0">
    <property type="entry name" value="PROTEIN ABITRAM"/>
    <property type="match status" value="1"/>
</dbReference>
<dbReference type="EMBL" id="BMAR01000009">
    <property type="protein sequence ID" value="GFR45229.1"/>
    <property type="molecule type" value="Genomic_DNA"/>
</dbReference>
<name>A0AAD3HL06_9CHLO</name>
<protein>
    <recommendedName>
        <fullName evidence="4">Protein Abitram</fullName>
    </recommendedName>
</protein>
<gene>
    <name evidence="2" type="ORF">Agub_g6626</name>
</gene>
<dbReference type="Proteomes" id="UP001054857">
    <property type="component" value="Unassembled WGS sequence"/>
</dbReference>
<evidence type="ECO:0008006" key="4">
    <source>
        <dbReference type="Google" id="ProtNLM"/>
    </source>
</evidence>
<evidence type="ECO:0000313" key="2">
    <source>
        <dbReference type="EMBL" id="GFR45229.1"/>
    </source>
</evidence>
<organism evidence="2 3">
    <name type="scientific">Astrephomene gubernaculifera</name>
    <dbReference type="NCBI Taxonomy" id="47775"/>
    <lineage>
        <taxon>Eukaryota</taxon>
        <taxon>Viridiplantae</taxon>
        <taxon>Chlorophyta</taxon>
        <taxon>core chlorophytes</taxon>
        <taxon>Chlorophyceae</taxon>
        <taxon>CS clade</taxon>
        <taxon>Chlamydomonadales</taxon>
        <taxon>Astrephomenaceae</taxon>
        <taxon>Astrephomene</taxon>
    </lineage>
</organism>
<keyword evidence="3" id="KW-1185">Reference proteome</keyword>
<accession>A0AAD3HL06</accession>
<feature type="region of interest" description="Disordered" evidence="1">
    <location>
        <begin position="1"/>
        <end position="33"/>
    </location>
</feature>
<dbReference type="PANTHER" id="PTHR13651">
    <property type="entry name" value="PROTEIN ABITRAM"/>
    <property type="match status" value="1"/>
</dbReference>
<sequence length="119" mass="12521">GGAGGGGGRNRGGPGGGPPKASGKKRHRLASLPPSALLARVERRGGGGSFPVHCVAGGKLLELNQRLALEPRLLYDRPCREGYVAILFPSPDAARQLRSRLLSESEYLRVRGLSAEDLL</sequence>
<proteinExistence type="predicted"/>
<dbReference type="AlphaFoldDB" id="A0AAD3HL06"/>
<reference evidence="2 3" key="1">
    <citation type="journal article" date="2021" name="Sci. Rep.">
        <title>Genome sequencing of the multicellular alga Astrephomene provides insights into convergent evolution of germ-soma differentiation.</title>
        <authorList>
            <person name="Yamashita S."/>
            <person name="Yamamoto K."/>
            <person name="Matsuzaki R."/>
            <person name="Suzuki S."/>
            <person name="Yamaguchi H."/>
            <person name="Hirooka S."/>
            <person name="Minakuchi Y."/>
            <person name="Miyagishima S."/>
            <person name="Kawachi M."/>
            <person name="Toyoda A."/>
            <person name="Nozaki H."/>
        </authorList>
    </citation>
    <scope>NUCLEOTIDE SEQUENCE [LARGE SCALE GENOMIC DNA]</scope>
    <source>
        <strain evidence="2 3">NIES-4017</strain>
    </source>
</reference>
<comment type="caution">
    <text evidence="2">The sequence shown here is derived from an EMBL/GenBank/DDBJ whole genome shotgun (WGS) entry which is preliminary data.</text>
</comment>
<feature type="compositionally biased region" description="Gly residues" evidence="1">
    <location>
        <begin position="1"/>
        <end position="15"/>
    </location>
</feature>